<dbReference type="GO" id="GO:0016787">
    <property type="term" value="F:hydrolase activity"/>
    <property type="evidence" value="ECO:0007669"/>
    <property type="project" value="UniProtKB-KW"/>
</dbReference>
<sequence>MISATARNISLSALLIGASVTALVPPVHAAPPAATAAASTAASPATPNHASTGVAPVALVDGRSPQTLAVASDVELSAVSRDGLTATYTPPPPPPPAVLWPVGAGATISDGFGARSAPTAGASTNHQGVDFAPGAGVPVHAAAAGVVREAVLSDDGGCGVSLRIDHDLQGENVTTVYCHLAVGSVLVSPGQAVTAGQAIAAVGNTGVSTGAHLHFEVRPGNGAAIEPLAWLSAHGAA</sequence>
<dbReference type="SUPFAM" id="SSF51261">
    <property type="entry name" value="Duplicated hybrid motif"/>
    <property type="match status" value="1"/>
</dbReference>
<organism evidence="3 4">
    <name type="scientific">Leifsonia williamsii</name>
    <dbReference type="NCBI Taxonomy" id="3035919"/>
    <lineage>
        <taxon>Bacteria</taxon>
        <taxon>Bacillati</taxon>
        <taxon>Actinomycetota</taxon>
        <taxon>Actinomycetes</taxon>
        <taxon>Micrococcales</taxon>
        <taxon>Microbacteriaceae</taxon>
        <taxon>Leifsonia</taxon>
    </lineage>
</organism>
<feature type="signal peptide" evidence="1">
    <location>
        <begin position="1"/>
        <end position="29"/>
    </location>
</feature>
<dbReference type="EC" id="3.4.24.-" evidence="3"/>
<protein>
    <submittedName>
        <fullName evidence="3">M23 family metallopeptidase</fullName>
        <ecNumber evidence="3">3.4.24.-</ecNumber>
    </submittedName>
</protein>
<dbReference type="InterPro" id="IPR011055">
    <property type="entry name" value="Dup_hybrid_motif"/>
</dbReference>
<reference evidence="3" key="1">
    <citation type="submission" date="2023-06" db="EMBL/GenBank/DDBJ databases">
        <title>MT1 and MT2 Draft Genomes of Novel Species.</title>
        <authorList>
            <person name="Venkateswaran K."/>
        </authorList>
    </citation>
    <scope>NUCLEOTIDE SEQUENCE</scope>
    <source>
        <strain evidence="3">F6_8S_P_1B</strain>
    </source>
</reference>
<evidence type="ECO:0000313" key="3">
    <source>
        <dbReference type="EMBL" id="MDN4615302.1"/>
    </source>
</evidence>
<evidence type="ECO:0000256" key="1">
    <source>
        <dbReference type="SAM" id="SignalP"/>
    </source>
</evidence>
<evidence type="ECO:0000259" key="2">
    <source>
        <dbReference type="Pfam" id="PF01551"/>
    </source>
</evidence>
<accession>A0ABT8KFN1</accession>
<dbReference type="RefSeq" id="WP_301208507.1">
    <property type="nucleotide sequence ID" value="NZ_JAROCF010000001.1"/>
</dbReference>
<dbReference type="PANTHER" id="PTHR21666">
    <property type="entry name" value="PEPTIDASE-RELATED"/>
    <property type="match status" value="1"/>
</dbReference>
<name>A0ABT8KFN1_9MICO</name>
<keyword evidence="3" id="KW-0378">Hydrolase</keyword>
<keyword evidence="4" id="KW-1185">Reference proteome</keyword>
<comment type="caution">
    <text evidence="3">The sequence shown here is derived from an EMBL/GenBank/DDBJ whole genome shotgun (WGS) entry which is preliminary data.</text>
</comment>
<dbReference type="InterPro" id="IPR016047">
    <property type="entry name" value="M23ase_b-sheet_dom"/>
</dbReference>
<dbReference type="Gene3D" id="2.70.70.10">
    <property type="entry name" value="Glucose Permease (Domain IIA)"/>
    <property type="match status" value="1"/>
</dbReference>
<gene>
    <name evidence="3" type="ORF">P5G50_12680</name>
</gene>
<feature type="chain" id="PRO_5046627463" evidence="1">
    <location>
        <begin position="30"/>
        <end position="237"/>
    </location>
</feature>
<dbReference type="InterPro" id="IPR050570">
    <property type="entry name" value="Cell_wall_metabolism_enzyme"/>
</dbReference>
<dbReference type="EMBL" id="JAROCF010000001">
    <property type="protein sequence ID" value="MDN4615302.1"/>
    <property type="molecule type" value="Genomic_DNA"/>
</dbReference>
<dbReference type="Pfam" id="PF01551">
    <property type="entry name" value="Peptidase_M23"/>
    <property type="match status" value="1"/>
</dbReference>
<keyword evidence="1" id="KW-0732">Signal</keyword>
<proteinExistence type="predicted"/>
<dbReference type="CDD" id="cd12797">
    <property type="entry name" value="M23_peptidase"/>
    <property type="match status" value="1"/>
</dbReference>
<feature type="domain" description="M23ase beta-sheet core" evidence="2">
    <location>
        <begin position="125"/>
        <end position="227"/>
    </location>
</feature>
<dbReference type="PANTHER" id="PTHR21666:SF270">
    <property type="entry name" value="MUREIN HYDROLASE ACTIVATOR ENVC"/>
    <property type="match status" value="1"/>
</dbReference>
<evidence type="ECO:0000313" key="4">
    <source>
        <dbReference type="Proteomes" id="UP001174208"/>
    </source>
</evidence>
<dbReference type="Proteomes" id="UP001174208">
    <property type="component" value="Unassembled WGS sequence"/>
</dbReference>